<dbReference type="RefSeq" id="WP_015440212.1">
    <property type="nucleotide sequence ID" value="NC_020520.1"/>
</dbReference>
<dbReference type="SUPFAM" id="SSF51679">
    <property type="entry name" value="Bacterial luciferase-like"/>
    <property type="match status" value="1"/>
</dbReference>
<dbReference type="EMBL" id="AP012057">
    <property type="protein sequence ID" value="BAN00964.1"/>
    <property type="molecule type" value="Genomic_DNA"/>
</dbReference>
<dbReference type="Proteomes" id="UP000011863">
    <property type="component" value="Chromosome"/>
</dbReference>
<evidence type="ECO:0000313" key="4">
    <source>
        <dbReference type="Proteomes" id="UP000011863"/>
    </source>
</evidence>
<sequence>MTERMPAVSLVAVPGRRATTVELAVDIERRGFSGIYCPSFGDAMGLCLSIAHATNTIEFGTSIQPIYLQHPMALATSATYLHEIAEGRFRLGIGVTHGPVIKRLGVETGKPLSDMREYVSTMRASAEQMGDLPDIVLATLRDKMVGLSVEVGDGAVWANGSRSRMEHSIGLVPTDRRDDGFWIGNMIPTVIDDDIEAARARNRKTLQGYVALPNYRNYWIDAGYDAEMAAVSAALDAGDRDAVFAAMSDEWLDDCTLSGPVDRVREGVEAWFDAGLTAPILVPSSTSGGQNKALAELFDAYS</sequence>
<protein>
    <submittedName>
        <fullName evidence="3">Putative oxidoreductase</fullName>
    </submittedName>
</protein>
<feature type="domain" description="Luciferase-like" evidence="2">
    <location>
        <begin position="17"/>
        <end position="277"/>
    </location>
</feature>
<name>A0A6C7DWP3_ILUCY</name>
<dbReference type="GO" id="GO:0016705">
    <property type="term" value="F:oxidoreductase activity, acting on paired donors, with incorporation or reduction of molecular oxygen"/>
    <property type="evidence" value="ECO:0007669"/>
    <property type="project" value="InterPro"/>
</dbReference>
<dbReference type="Pfam" id="PF00296">
    <property type="entry name" value="Bac_luciferase"/>
    <property type="match status" value="1"/>
</dbReference>
<keyword evidence="1" id="KW-0560">Oxidoreductase</keyword>
<keyword evidence="4" id="KW-1185">Reference proteome</keyword>
<dbReference type="AlphaFoldDB" id="A0A6C7DWP3"/>
<proteinExistence type="predicted"/>
<dbReference type="InterPro" id="IPR050564">
    <property type="entry name" value="F420-G6PD/mer"/>
</dbReference>
<organism evidence="3 4">
    <name type="scientific">Ilumatobacter coccineus (strain NBRC 103263 / KCTC 29153 / YM16-304)</name>
    <dbReference type="NCBI Taxonomy" id="1313172"/>
    <lineage>
        <taxon>Bacteria</taxon>
        <taxon>Bacillati</taxon>
        <taxon>Actinomycetota</taxon>
        <taxon>Acidimicrobiia</taxon>
        <taxon>Acidimicrobiales</taxon>
        <taxon>Ilumatobacteraceae</taxon>
        <taxon>Ilumatobacter</taxon>
    </lineage>
</organism>
<dbReference type="InterPro" id="IPR036661">
    <property type="entry name" value="Luciferase-like_sf"/>
</dbReference>
<dbReference type="KEGG" id="aym:YM304_06500"/>
<gene>
    <name evidence="3" type="ORF">YM304_06500</name>
</gene>
<dbReference type="Gene3D" id="3.20.20.30">
    <property type="entry name" value="Luciferase-like domain"/>
    <property type="match status" value="1"/>
</dbReference>
<evidence type="ECO:0000313" key="3">
    <source>
        <dbReference type="EMBL" id="BAN00964.1"/>
    </source>
</evidence>
<dbReference type="OrthoDB" id="4760590at2"/>
<evidence type="ECO:0000256" key="1">
    <source>
        <dbReference type="ARBA" id="ARBA00023002"/>
    </source>
</evidence>
<dbReference type="InterPro" id="IPR011251">
    <property type="entry name" value="Luciferase-like_dom"/>
</dbReference>
<reference evidence="3 4" key="1">
    <citation type="journal article" date="2013" name="Int. J. Syst. Evol. Microbiol.">
        <title>Ilumatobacter nonamiense sp. nov. and Ilumatobacter coccineum sp. nov., isolated from seashore sand.</title>
        <authorList>
            <person name="Matsumoto A."/>
            <person name="Kasai H."/>
            <person name="Matsuo Y."/>
            <person name="Shizuri Y."/>
            <person name="Ichikawa N."/>
            <person name="Fujita N."/>
            <person name="Omura S."/>
            <person name="Takahashi Y."/>
        </authorList>
    </citation>
    <scope>NUCLEOTIDE SEQUENCE [LARGE SCALE GENOMIC DNA]</scope>
    <source>
        <strain evidence="4">NBRC 103263 / KCTC 29153 / YM16-304</strain>
    </source>
</reference>
<evidence type="ECO:0000259" key="2">
    <source>
        <dbReference type="Pfam" id="PF00296"/>
    </source>
</evidence>
<accession>A0A6C7DWP3</accession>
<dbReference type="PANTHER" id="PTHR43244">
    <property type="match status" value="1"/>
</dbReference>
<dbReference type="PANTHER" id="PTHR43244:SF1">
    <property type="entry name" value="5,10-METHYLENETETRAHYDROMETHANOPTERIN REDUCTASE"/>
    <property type="match status" value="1"/>
</dbReference>